<dbReference type="NCBIfam" id="NF010611">
    <property type="entry name" value="PRK14012.1"/>
    <property type="match status" value="1"/>
</dbReference>
<feature type="domain" description="Aminotransferase class V" evidence="9">
    <location>
        <begin position="6"/>
        <end position="367"/>
    </location>
</feature>
<dbReference type="EC" id="2.8.1.7" evidence="3"/>
<dbReference type="GO" id="GO:1990221">
    <property type="term" value="C:L-cysteine desulfurase complex"/>
    <property type="evidence" value="ECO:0007669"/>
    <property type="project" value="UniProtKB-ARBA"/>
</dbReference>
<dbReference type="HAMAP" id="MF_00331">
    <property type="entry name" value="Cys_desulf_IscS"/>
    <property type="match status" value="1"/>
</dbReference>
<dbReference type="GO" id="GO:0051536">
    <property type="term" value="F:iron-sulfur cluster binding"/>
    <property type="evidence" value="ECO:0007669"/>
    <property type="project" value="UniProtKB-KW"/>
</dbReference>
<dbReference type="AlphaFoldDB" id="A0A1J5TAK9"/>
<evidence type="ECO:0000256" key="7">
    <source>
        <dbReference type="ARBA" id="ARBA00023004"/>
    </source>
</evidence>
<keyword evidence="5" id="KW-0479">Metal-binding</keyword>
<dbReference type="Gene3D" id="3.90.1150.10">
    <property type="entry name" value="Aspartate Aminotransferase, domain 1"/>
    <property type="match status" value="1"/>
</dbReference>
<dbReference type="InterPro" id="IPR015424">
    <property type="entry name" value="PyrdxlP-dep_Trfase"/>
</dbReference>
<name>A0A1J5TAK9_9ZZZZ</name>
<comment type="similarity">
    <text evidence="2">Belongs to the class-V pyridoxal-phosphate-dependent aminotransferase family. NifS/IscS subfamily.</text>
</comment>
<proteinExistence type="inferred from homology"/>
<evidence type="ECO:0000256" key="4">
    <source>
        <dbReference type="ARBA" id="ARBA00022679"/>
    </source>
</evidence>
<dbReference type="InterPro" id="IPR010240">
    <property type="entry name" value="Cys_deSase_IscS"/>
</dbReference>
<evidence type="ECO:0000256" key="3">
    <source>
        <dbReference type="ARBA" id="ARBA00012239"/>
    </source>
</evidence>
<dbReference type="PIRSF" id="PIRSF005572">
    <property type="entry name" value="NifS"/>
    <property type="match status" value="1"/>
</dbReference>
<dbReference type="FunFam" id="3.90.1150.10:FF:000002">
    <property type="entry name" value="Cysteine desulfurase IscS"/>
    <property type="match status" value="1"/>
</dbReference>
<evidence type="ECO:0000313" key="10">
    <source>
        <dbReference type="EMBL" id="OIR17914.1"/>
    </source>
</evidence>
<keyword evidence="8" id="KW-0411">Iron-sulfur</keyword>
<gene>
    <name evidence="10" type="primary">iscS_2</name>
    <name evidence="10" type="ORF">GALL_21360</name>
</gene>
<reference evidence="10" key="1">
    <citation type="submission" date="2016-10" db="EMBL/GenBank/DDBJ databases">
        <title>Sequence of Gallionella enrichment culture.</title>
        <authorList>
            <person name="Poehlein A."/>
            <person name="Muehling M."/>
            <person name="Daniel R."/>
        </authorList>
    </citation>
    <scope>NUCLEOTIDE SEQUENCE</scope>
</reference>
<keyword evidence="4 10" id="KW-0808">Transferase</keyword>
<dbReference type="GO" id="GO:0031071">
    <property type="term" value="F:cysteine desulfurase activity"/>
    <property type="evidence" value="ECO:0007669"/>
    <property type="project" value="UniProtKB-EC"/>
</dbReference>
<evidence type="ECO:0000256" key="2">
    <source>
        <dbReference type="ARBA" id="ARBA00006490"/>
    </source>
</evidence>
<dbReference type="SUPFAM" id="SSF53383">
    <property type="entry name" value="PLP-dependent transferases"/>
    <property type="match status" value="1"/>
</dbReference>
<dbReference type="EMBL" id="MLJW01000004">
    <property type="protein sequence ID" value="OIR17914.1"/>
    <property type="molecule type" value="Genomic_DNA"/>
</dbReference>
<dbReference type="PROSITE" id="PS00595">
    <property type="entry name" value="AA_TRANSFER_CLASS_5"/>
    <property type="match status" value="1"/>
</dbReference>
<evidence type="ECO:0000259" key="9">
    <source>
        <dbReference type="Pfam" id="PF00266"/>
    </source>
</evidence>
<organism evidence="10">
    <name type="scientific">mine drainage metagenome</name>
    <dbReference type="NCBI Taxonomy" id="410659"/>
    <lineage>
        <taxon>unclassified sequences</taxon>
        <taxon>metagenomes</taxon>
        <taxon>ecological metagenomes</taxon>
    </lineage>
</organism>
<comment type="cofactor">
    <cofactor evidence="1">
        <name>pyridoxal 5'-phosphate</name>
        <dbReference type="ChEBI" id="CHEBI:597326"/>
    </cofactor>
</comment>
<dbReference type="InterPro" id="IPR015422">
    <property type="entry name" value="PyrdxlP-dep_Trfase_small"/>
</dbReference>
<dbReference type="FunFam" id="3.40.640.10:FF:000003">
    <property type="entry name" value="Cysteine desulfurase IscS"/>
    <property type="match status" value="1"/>
</dbReference>
<protein>
    <recommendedName>
        <fullName evidence="3">cysteine desulfurase</fullName>
        <ecNumber evidence="3">2.8.1.7</ecNumber>
    </recommendedName>
</protein>
<dbReference type="GO" id="GO:0030170">
    <property type="term" value="F:pyridoxal phosphate binding"/>
    <property type="evidence" value="ECO:0007669"/>
    <property type="project" value="InterPro"/>
</dbReference>
<accession>A0A1J5TAK9</accession>
<dbReference type="GO" id="GO:0044571">
    <property type="term" value="P:[2Fe-2S] cluster assembly"/>
    <property type="evidence" value="ECO:0007669"/>
    <property type="project" value="InterPro"/>
</dbReference>
<dbReference type="InterPro" id="IPR015421">
    <property type="entry name" value="PyrdxlP-dep_Trfase_major"/>
</dbReference>
<dbReference type="InterPro" id="IPR000192">
    <property type="entry name" value="Aminotrans_V_dom"/>
</dbReference>
<comment type="caution">
    <text evidence="10">The sequence shown here is derived from an EMBL/GenBank/DDBJ whole genome shotgun (WGS) entry which is preliminary data.</text>
</comment>
<dbReference type="InterPro" id="IPR016454">
    <property type="entry name" value="Cysteine_dSase"/>
</dbReference>
<dbReference type="PANTHER" id="PTHR11601:SF34">
    <property type="entry name" value="CYSTEINE DESULFURASE"/>
    <property type="match status" value="1"/>
</dbReference>
<dbReference type="GO" id="GO:0046872">
    <property type="term" value="F:metal ion binding"/>
    <property type="evidence" value="ECO:0007669"/>
    <property type="project" value="UniProtKB-KW"/>
</dbReference>
<keyword evidence="6" id="KW-0663">Pyridoxal phosphate</keyword>
<sequence>MTGLPIYLDYSATTPVDQRVAAKMIPYLTEHFGNPASRSHAYGWDAEQAVDAAREQVAALVNCDPKEIVWTSGATESNNLAIKGAAHFYSANGKHIITIKTEHKAVLDTVRELEREGFSATYLAPLTNGLIDLEAFKAAIQPDTILVSVMLVNNEIGVIQDIVAIGNICREKGIIFHVDSAQATGKVDIDLKNLPVDLMSFSAHKTYGPKGIGALYVSRKPRIRLEAQMHGGGHERGFRSGTLAVHQIVGMGEAFHIAKAEMAEENKRIRMLRDKLWAGLSDIEEAYLNGDIDQRVPHNLNVSFNYVEGESLMMAVKGIAVSSGSACTSSSLEPSYVLRAIGREDELAHSSIRFSIGRYTTEADIDYAIDLIKTKVGQLRDLSPLWDMFKAGIDIASVNWVHGTESHREPEAVAA</sequence>
<dbReference type="InterPro" id="IPR020578">
    <property type="entry name" value="Aminotrans_V_PyrdxlP_BS"/>
</dbReference>
<evidence type="ECO:0000256" key="1">
    <source>
        <dbReference type="ARBA" id="ARBA00001933"/>
    </source>
</evidence>
<dbReference type="PANTHER" id="PTHR11601">
    <property type="entry name" value="CYSTEINE DESULFURYLASE FAMILY MEMBER"/>
    <property type="match status" value="1"/>
</dbReference>
<evidence type="ECO:0000256" key="5">
    <source>
        <dbReference type="ARBA" id="ARBA00022723"/>
    </source>
</evidence>
<evidence type="ECO:0000256" key="6">
    <source>
        <dbReference type="ARBA" id="ARBA00022898"/>
    </source>
</evidence>
<dbReference type="Gene3D" id="3.40.640.10">
    <property type="entry name" value="Type I PLP-dependent aspartate aminotransferase-like (Major domain)"/>
    <property type="match status" value="1"/>
</dbReference>
<dbReference type="NCBIfam" id="TIGR02006">
    <property type="entry name" value="IscS"/>
    <property type="match status" value="1"/>
</dbReference>
<dbReference type="Pfam" id="PF00266">
    <property type="entry name" value="Aminotran_5"/>
    <property type="match status" value="1"/>
</dbReference>
<evidence type="ECO:0000256" key="8">
    <source>
        <dbReference type="ARBA" id="ARBA00023014"/>
    </source>
</evidence>
<keyword evidence="7" id="KW-0408">Iron</keyword>